<feature type="compositionally biased region" description="Low complexity" evidence="4">
    <location>
        <begin position="531"/>
        <end position="541"/>
    </location>
</feature>
<dbReference type="GO" id="GO:0005634">
    <property type="term" value="C:nucleus"/>
    <property type="evidence" value="ECO:0007669"/>
    <property type="project" value="InterPro"/>
</dbReference>
<gene>
    <name evidence="5" type="ORF">HRR80_005134</name>
</gene>
<evidence type="ECO:0000313" key="5">
    <source>
        <dbReference type="EMBL" id="KAJ8991079.1"/>
    </source>
</evidence>
<feature type="region of interest" description="Disordered" evidence="4">
    <location>
        <begin position="1"/>
        <end position="50"/>
    </location>
</feature>
<feature type="compositionally biased region" description="Basic and acidic residues" evidence="4">
    <location>
        <begin position="131"/>
        <end position="140"/>
    </location>
</feature>
<dbReference type="AlphaFoldDB" id="A0AAN6ITT1"/>
<dbReference type="PROSITE" id="PS50330">
    <property type="entry name" value="UIM"/>
    <property type="match status" value="1"/>
</dbReference>
<feature type="compositionally biased region" description="Gly residues" evidence="4">
    <location>
        <begin position="469"/>
        <end position="487"/>
    </location>
</feature>
<dbReference type="EMBL" id="JAJGCB010000009">
    <property type="protein sequence ID" value="KAJ8991079.1"/>
    <property type="molecule type" value="Genomic_DNA"/>
</dbReference>
<dbReference type="GO" id="GO:0017005">
    <property type="term" value="F:3'-tyrosyl-DNA phosphodiesterase activity"/>
    <property type="evidence" value="ECO:0007669"/>
    <property type="project" value="TreeGrafter"/>
</dbReference>
<dbReference type="Gene3D" id="3.30.870.10">
    <property type="entry name" value="Endonuclease Chain A"/>
    <property type="match status" value="2"/>
</dbReference>
<feature type="active site" description="Proton donor/acceptor" evidence="1">
    <location>
        <position position="1086"/>
    </location>
</feature>
<dbReference type="Gene3D" id="6.10.140.100">
    <property type="match status" value="1"/>
</dbReference>
<dbReference type="Pfam" id="PF02809">
    <property type="entry name" value="UIM"/>
    <property type="match status" value="1"/>
</dbReference>
<dbReference type="PANTHER" id="PTHR12415">
    <property type="entry name" value="TYROSYL-DNA PHOSPHODIESTERASE 1"/>
    <property type="match status" value="1"/>
</dbReference>
<feature type="compositionally biased region" description="Low complexity" evidence="4">
    <location>
        <begin position="441"/>
        <end position="468"/>
    </location>
</feature>
<feature type="compositionally biased region" description="Polar residues" evidence="4">
    <location>
        <begin position="236"/>
        <end position="246"/>
    </location>
</feature>
<evidence type="ECO:0000256" key="2">
    <source>
        <dbReference type="PIRSR" id="PIRSR610347-2"/>
    </source>
</evidence>
<dbReference type="CDD" id="cd09122">
    <property type="entry name" value="PLDc_Tdp1_1"/>
    <property type="match status" value="1"/>
</dbReference>
<protein>
    <recommendedName>
        <fullName evidence="7">PLD phosphodiesterase domain-containing protein</fullName>
    </recommendedName>
</protein>
<evidence type="ECO:0000256" key="4">
    <source>
        <dbReference type="SAM" id="MobiDB-lite"/>
    </source>
</evidence>
<feature type="compositionally biased region" description="Basic residues" evidence="4">
    <location>
        <begin position="395"/>
        <end position="413"/>
    </location>
</feature>
<dbReference type="SUPFAM" id="SSF56024">
    <property type="entry name" value="Phospholipase D/nuclease"/>
    <property type="match status" value="2"/>
</dbReference>
<dbReference type="InterPro" id="IPR003903">
    <property type="entry name" value="UIM_dom"/>
</dbReference>
<feature type="region of interest" description="Disordered" evidence="4">
    <location>
        <begin position="131"/>
        <end position="656"/>
    </location>
</feature>
<feature type="compositionally biased region" description="Polar residues" evidence="4">
    <location>
        <begin position="287"/>
        <end position="297"/>
    </location>
</feature>
<feature type="compositionally biased region" description="Basic and acidic residues" evidence="4">
    <location>
        <begin position="489"/>
        <end position="500"/>
    </location>
</feature>
<evidence type="ECO:0000256" key="1">
    <source>
        <dbReference type="PIRSR" id="PIRSR610347-1"/>
    </source>
</evidence>
<evidence type="ECO:0000313" key="6">
    <source>
        <dbReference type="Proteomes" id="UP001161757"/>
    </source>
</evidence>
<name>A0AAN6ITT1_EXODE</name>
<feature type="compositionally biased region" description="Acidic residues" evidence="4">
    <location>
        <begin position="310"/>
        <end position="326"/>
    </location>
</feature>
<dbReference type="GO" id="GO:0006281">
    <property type="term" value="P:DNA repair"/>
    <property type="evidence" value="ECO:0007669"/>
    <property type="project" value="InterPro"/>
</dbReference>
<accession>A0AAN6ITT1</accession>
<feature type="compositionally biased region" description="Polar residues" evidence="4">
    <location>
        <begin position="542"/>
        <end position="568"/>
    </location>
</feature>
<evidence type="ECO:0000256" key="3">
    <source>
        <dbReference type="PIRSR" id="PIRSR610347-3"/>
    </source>
</evidence>
<comment type="caution">
    <text evidence="5">The sequence shown here is derived from an EMBL/GenBank/DDBJ whole genome shotgun (WGS) entry which is preliminary data.</text>
</comment>
<evidence type="ECO:0008006" key="7">
    <source>
        <dbReference type="Google" id="ProtNLM"/>
    </source>
</evidence>
<feature type="site" description="Interaction with DNA" evidence="3">
    <location>
        <position position="1120"/>
    </location>
</feature>
<feature type="compositionally biased region" description="Low complexity" evidence="4">
    <location>
        <begin position="374"/>
        <end position="392"/>
    </location>
</feature>
<dbReference type="Proteomes" id="UP001161757">
    <property type="component" value="Unassembled WGS sequence"/>
</dbReference>
<dbReference type="InterPro" id="IPR010347">
    <property type="entry name" value="Tdp1"/>
</dbReference>
<feature type="binding site" evidence="2">
    <location>
        <position position="763"/>
    </location>
    <ligand>
        <name>substrate</name>
    </ligand>
</feature>
<organism evidence="5 6">
    <name type="scientific">Exophiala dermatitidis</name>
    <name type="common">Black yeast-like fungus</name>
    <name type="synonym">Wangiella dermatitidis</name>
    <dbReference type="NCBI Taxonomy" id="5970"/>
    <lineage>
        <taxon>Eukaryota</taxon>
        <taxon>Fungi</taxon>
        <taxon>Dikarya</taxon>
        <taxon>Ascomycota</taxon>
        <taxon>Pezizomycotina</taxon>
        <taxon>Eurotiomycetes</taxon>
        <taxon>Chaetothyriomycetidae</taxon>
        <taxon>Chaetothyriales</taxon>
        <taxon>Herpotrichiellaceae</taxon>
        <taxon>Exophiala</taxon>
    </lineage>
</organism>
<feature type="compositionally biased region" description="Basic and acidic residues" evidence="4">
    <location>
        <begin position="513"/>
        <end position="523"/>
    </location>
</feature>
<reference evidence="5" key="1">
    <citation type="submission" date="2023-01" db="EMBL/GenBank/DDBJ databases">
        <title>Exophiala dermititidis isolated from Cystic Fibrosis Patient.</title>
        <authorList>
            <person name="Kurbessoian T."/>
            <person name="Crocker A."/>
            <person name="Murante D."/>
            <person name="Hogan D.A."/>
            <person name="Stajich J.E."/>
        </authorList>
    </citation>
    <scope>NUCLEOTIDE SEQUENCE</scope>
    <source>
        <strain evidence="5">Ex8</strain>
    </source>
</reference>
<feature type="compositionally biased region" description="Low complexity" evidence="4">
    <location>
        <begin position="268"/>
        <end position="283"/>
    </location>
</feature>
<dbReference type="GO" id="GO:0003690">
    <property type="term" value="F:double-stranded DNA binding"/>
    <property type="evidence" value="ECO:0007669"/>
    <property type="project" value="TreeGrafter"/>
</dbReference>
<dbReference type="PANTHER" id="PTHR12415:SF4">
    <property type="entry name" value="TYROSYL-DNA PHOSPHODIESTERASE DOMAIN-CONTAINING PROTEIN"/>
    <property type="match status" value="1"/>
</dbReference>
<sequence length="1203" mass="130645">MAPKKRTPGNVIDLLSDDDSEIHIIPPSQYPGANRNRPDPGQKPPDLPAKLKEQHRLYLQDSHAPSSGRLHGGYDLETLEYEEHLIPEGQLNCRGCRLSPIEFDENGQEIPAAVTHEKRQKILMDKFEKKWAEEDAERSSKNATTDYRNENPGRQPSVIALDVEHAPVTNNNQANRPRGSLSVPGNANHGSKRRARGGSGSGCGSVSGPIDKQVPEPNPASPQTDGRVRESESDIESSTEAGSGSDTELHIPAPTPVSLSELREGRMAPSSSSSATSASFAPRSLRRSNINSKNRNVLDNGKGKDREEIPETEVLELDSDDEEELDNLNFESNEHKHNNGHSGDNHDEEDEDEELRRAIALSLQDQQHMEDNNTTTTSKTAGAYASASASASSDHHHHHPHDHNPQAKRRKLAHAALLQQRLDGREQIQTQRQQPKPIRDTIVVTSPTTATTKGSAAAPTSSGSISTSVGGGGGGGSGAGAGAGGLAGFDRKQMEAERLARLKRKCQSEDGGDTQKSEQEQKQRPHGGSGATISTSSTTGTNHKAPQQNKKSEMTTGLGSHTHSQRAISISPPPVRRPTTRPDDRDRVPQPAPAGDHRFSTARHPALTAGGSHGSSIARPGTTSSENKHKNQNTTTSRGDGRTDAPPTGSNNKNSIKLNYYPKGIVFKTQIPGSNDNSTNRTIDFATLISPASALESCLLSSFIWNFDWLFSHFDTKRTKFQLVMHAKQPSRREELKADFAGIPNARLCFPPMDGIVNCMHSKLMLLFYNDENNSNSQIGHRLGHGHRNGSNASTRCRIVVPTANLVDFDWGVGGIMENTVWLIDLPPATASATAVKTQAQAQAELTGRRATDDSSVTTAFQKSLTAFLRAQTVPEDVIRKLERFDFTETAHLGFVHTIGGMHSGGGGGKEQTWRTTGLPLLGQTITELGLTPPAARGRGQGQGHGPGPIQLDYVTSSLGSLTDEFVSSIYLAAQGDDGLTEYNRRNSTTAAGRKGTSTGGGQMTLFGVKGRKPSVANSGMFSGGHDDWKENMRVYYPSDETVRRSRGGPRNAGTICFNMKWWHNGRFPQSIMRDCVSVREGLLMHNKIMFVRFAVPVELGKPQELAKVGWAYVGSANLSESAWGRLVQDKATKQPKLNCRNWECGVIIPLVAEGKVDPDNGKSNSGHTAGLEMFDHLVPVPMRYPGERFEGKKPWTTGMYDY</sequence>
<feature type="binding site" evidence="2">
    <location>
        <position position="1088"/>
    </location>
    <ligand>
        <name>substrate</name>
    </ligand>
</feature>
<dbReference type="Pfam" id="PF06087">
    <property type="entry name" value="Tyr-DNA_phospho"/>
    <property type="match status" value="2"/>
</dbReference>
<proteinExistence type="predicted"/>
<dbReference type="GO" id="GO:0003697">
    <property type="term" value="F:single-stranded DNA binding"/>
    <property type="evidence" value="ECO:0007669"/>
    <property type="project" value="TreeGrafter"/>
</dbReference>
<feature type="active site" description="Nucleophile" evidence="1">
    <location>
        <position position="761"/>
    </location>
</feature>